<proteinExistence type="predicted"/>
<feature type="compositionally biased region" description="Polar residues" evidence="1">
    <location>
        <begin position="315"/>
        <end position="325"/>
    </location>
</feature>
<comment type="caution">
    <text evidence="2">The sequence shown here is derived from an EMBL/GenBank/DDBJ whole genome shotgun (WGS) entry which is preliminary data.</text>
</comment>
<evidence type="ECO:0000313" key="2">
    <source>
        <dbReference type="EMBL" id="MDS9467079.1"/>
    </source>
</evidence>
<dbReference type="EMBL" id="JAVQLW010000001">
    <property type="protein sequence ID" value="MDS9467079.1"/>
    <property type="molecule type" value="Genomic_DNA"/>
</dbReference>
<gene>
    <name evidence="2" type="ORF">RGQ15_05755</name>
</gene>
<feature type="compositionally biased region" description="Basic and acidic residues" evidence="1">
    <location>
        <begin position="297"/>
        <end position="314"/>
    </location>
</feature>
<dbReference type="RefSeq" id="WP_311159264.1">
    <property type="nucleotide sequence ID" value="NZ_JAVQLW010000001.1"/>
</dbReference>
<sequence>MQPGHGGHATCRCGHNLTQCGREAAGDWEVAVSALIAGEMHPSRGNLPPSLTFQTPSDISSFLLFLIASQTAPITGKHGKIVLPKTVEEARNQLRSIEPLLSSWPEAFERDVSLRLRQGDQERASAPARLGKWYQRFMRFRHPAYRVFHQAFEHVVRQEFDGSYVGAAQASRSLDRRWISAAEAGRRIGIRAGRIVEAVADGAIAGRTFTSGFGHRHTTIDLETVESTITNRQRYIDKTRAREFLGVSRKQYDLLTEAGIFAASLPKELPPLVEGPHHLDALEAMVAGIAKKRDARPRKDDRAARAQPALHDRSVGSNLRLSGHQ</sequence>
<evidence type="ECO:0000313" key="3">
    <source>
        <dbReference type="Proteomes" id="UP001269144"/>
    </source>
</evidence>
<accession>A0ABU2HR56</accession>
<feature type="region of interest" description="Disordered" evidence="1">
    <location>
        <begin position="292"/>
        <end position="325"/>
    </location>
</feature>
<keyword evidence="3" id="KW-1185">Reference proteome</keyword>
<name>A0ABU2HR56_9RHOB</name>
<reference evidence="3" key="1">
    <citation type="submission" date="2023-07" db="EMBL/GenBank/DDBJ databases">
        <title>Paracoccus sp. MBLB3053 whole genome sequence.</title>
        <authorList>
            <person name="Hwang C.Y."/>
            <person name="Cho E.-S."/>
            <person name="Seo M.-J."/>
        </authorList>
    </citation>
    <scope>NUCLEOTIDE SEQUENCE [LARGE SCALE GENOMIC DNA]</scope>
    <source>
        <strain evidence="3">MBLB3053</strain>
    </source>
</reference>
<protein>
    <submittedName>
        <fullName evidence="2">Uncharacterized protein</fullName>
    </submittedName>
</protein>
<organism evidence="2 3">
    <name type="scientific">Paracoccus aurantius</name>
    <dbReference type="NCBI Taxonomy" id="3073814"/>
    <lineage>
        <taxon>Bacteria</taxon>
        <taxon>Pseudomonadati</taxon>
        <taxon>Pseudomonadota</taxon>
        <taxon>Alphaproteobacteria</taxon>
        <taxon>Rhodobacterales</taxon>
        <taxon>Paracoccaceae</taxon>
        <taxon>Paracoccus</taxon>
    </lineage>
</organism>
<dbReference type="Proteomes" id="UP001269144">
    <property type="component" value="Unassembled WGS sequence"/>
</dbReference>
<evidence type="ECO:0000256" key="1">
    <source>
        <dbReference type="SAM" id="MobiDB-lite"/>
    </source>
</evidence>